<evidence type="ECO:0008006" key="3">
    <source>
        <dbReference type="Google" id="ProtNLM"/>
    </source>
</evidence>
<name>A0A7R9C3B0_9CRUS</name>
<feature type="non-terminal residue" evidence="1">
    <location>
        <position position="1"/>
    </location>
</feature>
<organism evidence="1">
    <name type="scientific">Notodromas monacha</name>
    <dbReference type="NCBI Taxonomy" id="399045"/>
    <lineage>
        <taxon>Eukaryota</taxon>
        <taxon>Metazoa</taxon>
        <taxon>Ecdysozoa</taxon>
        <taxon>Arthropoda</taxon>
        <taxon>Crustacea</taxon>
        <taxon>Oligostraca</taxon>
        <taxon>Ostracoda</taxon>
        <taxon>Podocopa</taxon>
        <taxon>Podocopida</taxon>
        <taxon>Cypridocopina</taxon>
        <taxon>Cypridoidea</taxon>
        <taxon>Cyprididae</taxon>
        <taxon>Notodromas</taxon>
    </lineage>
</organism>
<proteinExistence type="predicted"/>
<sequence length="116" mass="13512">VEHGGRIDCFAENGDSRAHRTVWLSVQDVPQAPVLTEIHRTSDSVSVEWTQDHFVNDKPIENFLLSWRSESEENHWMTKLLLSTERSHKIQHPLVLFCFDEFSRDAFAFSSSLRIE</sequence>
<dbReference type="AlphaFoldDB" id="A0A7R9C3B0"/>
<keyword evidence="2" id="KW-1185">Reference proteome</keyword>
<dbReference type="InterPro" id="IPR013783">
    <property type="entry name" value="Ig-like_fold"/>
</dbReference>
<reference evidence="1" key="1">
    <citation type="submission" date="2020-11" db="EMBL/GenBank/DDBJ databases">
        <authorList>
            <person name="Tran Van P."/>
        </authorList>
    </citation>
    <scope>NUCLEOTIDE SEQUENCE</scope>
</reference>
<feature type="non-terminal residue" evidence="1">
    <location>
        <position position="116"/>
    </location>
</feature>
<dbReference type="EMBL" id="OA898417">
    <property type="protein sequence ID" value="CAD7285545.1"/>
    <property type="molecule type" value="Genomic_DNA"/>
</dbReference>
<protein>
    <recommendedName>
        <fullName evidence="3">Leptin receptor</fullName>
    </recommendedName>
</protein>
<dbReference type="EMBL" id="CAJPEX010016380">
    <property type="protein sequence ID" value="CAG0925697.1"/>
    <property type="molecule type" value="Genomic_DNA"/>
</dbReference>
<dbReference type="SUPFAM" id="SSF49265">
    <property type="entry name" value="Fibronectin type III"/>
    <property type="match status" value="1"/>
</dbReference>
<dbReference type="Proteomes" id="UP000678499">
    <property type="component" value="Unassembled WGS sequence"/>
</dbReference>
<accession>A0A7R9C3B0</accession>
<evidence type="ECO:0000313" key="2">
    <source>
        <dbReference type="Proteomes" id="UP000678499"/>
    </source>
</evidence>
<gene>
    <name evidence="1" type="ORF">NMOB1V02_LOCUS13147</name>
</gene>
<evidence type="ECO:0000313" key="1">
    <source>
        <dbReference type="EMBL" id="CAD7285545.1"/>
    </source>
</evidence>
<dbReference type="InterPro" id="IPR036116">
    <property type="entry name" value="FN3_sf"/>
</dbReference>
<dbReference type="Gene3D" id="2.60.40.10">
    <property type="entry name" value="Immunoglobulins"/>
    <property type="match status" value="1"/>
</dbReference>